<name>A0A426YNC6_ENSVE</name>
<dbReference type="Proteomes" id="UP000287651">
    <property type="component" value="Unassembled WGS sequence"/>
</dbReference>
<evidence type="ECO:0000256" key="1">
    <source>
        <dbReference type="SAM" id="MobiDB-lite"/>
    </source>
</evidence>
<accession>A0A426YNC6</accession>
<feature type="compositionally biased region" description="Basic and acidic residues" evidence="1">
    <location>
        <begin position="57"/>
        <end position="70"/>
    </location>
</feature>
<protein>
    <submittedName>
        <fullName evidence="2">Uncharacterized protein</fullName>
    </submittedName>
</protein>
<organism evidence="2 3">
    <name type="scientific">Ensete ventricosum</name>
    <name type="common">Abyssinian banana</name>
    <name type="synonym">Musa ensete</name>
    <dbReference type="NCBI Taxonomy" id="4639"/>
    <lineage>
        <taxon>Eukaryota</taxon>
        <taxon>Viridiplantae</taxon>
        <taxon>Streptophyta</taxon>
        <taxon>Embryophyta</taxon>
        <taxon>Tracheophyta</taxon>
        <taxon>Spermatophyta</taxon>
        <taxon>Magnoliopsida</taxon>
        <taxon>Liliopsida</taxon>
        <taxon>Zingiberales</taxon>
        <taxon>Musaceae</taxon>
        <taxon>Ensete</taxon>
    </lineage>
</organism>
<evidence type="ECO:0000313" key="2">
    <source>
        <dbReference type="EMBL" id="RRT53212.1"/>
    </source>
</evidence>
<proteinExistence type="predicted"/>
<evidence type="ECO:0000313" key="3">
    <source>
        <dbReference type="Proteomes" id="UP000287651"/>
    </source>
</evidence>
<dbReference type="EMBL" id="AMZH03011250">
    <property type="protein sequence ID" value="RRT53212.1"/>
    <property type="molecule type" value="Genomic_DNA"/>
</dbReference>
<reference evidence="2 3" key="1">
    <citation type="journal article" date="2014" name="Agronomy (Basel)">
        <title>A Draft Genome Sequence for Ensete ventricosum, the Drought-Tolerant Tree Against Hunger.</title>
        <authorList>
            <person name="Harrison J."/>
            <person name="Moore K.A."/>
            <person name="Paszkiewicz K."/>
            <person name="Jones T."/>
            <person name="Grant M."/>
            <person name="Ambacheew D."/>
            <person name="Muzemil S."/>
            <person name="Studholme D.J."/>
        </authorList>
    </citation>
    <scope>NUCLEOTIDE SEQUENCE [LARGE SCALE GENOMIC DNA]</scope>
</reference>
<comment type="caution">
    <text evidence="2">The sequence shown here is derived from an EMBL/GenBank/DDBJ whole genome shotgun (WGS) entry which is preliminary data.</text>
</comment>
<feature type="region of interest" description="Disordered" evidence="1">
    <location>
        <begin position="1"/>
        <end position="85"/>
    </location>
</feature>
<dbReference type="AlphaFoldDB" id="A0A426YNC6"/>
<gene>
    <name evidence="2" type="ORF">B296_00008331</name>
</gene>
<sequence>MTPKRLGHHGEVPSVLNQLNSKAGHHGETQRKSTQVNSKAGHHGETQRKSTQVNSKAARERERERERERTSNGNIGEPVSIPDVEGIRDDTQERLGHHGEVPSVLNQLKCGRAKVEGMNQVEVEGQPWEAPETLHPVPEPTQGQHLTSRFSAVVACTLLGERRRLQCGARQGFYDMGFPAKASSTSPWFLVGAEDGKLVVVAVVERGSTGDGSVED</sequence>